<dbReference type="InterPro" id="IPR046938">
    <property type="entry name" value="DNA_clamp_sf"/>
</dbReference>
<feature type="compositionally biased region" description="Polar residues" evidence="1">
    <location>
        <begin position="258"/>
        <end position="270"/>
    </location>
</feature>
<dbReference type="GO" id="GO:0000076">
    <property type="term" value="P:DNA replication checkpoint signaling"/>
    <property type="evidence" value="ECO:0007669"/>
    <property type="project" value="TreeGrafter"/>
</dbReference>
<dbReference type="GO" id="GO:0031573">
    <property type="term" value="P:mitotic intra-S DNA damage checkpoint signaling"/>
    <property type="evidence" value="ECO:0007669"/>
    <property type="project" value="TreeGrafter"/>
</dbReference>
<proteinExistence type="predicted"/>
<dbReference type="PANTHER" id="PTHR15237">
    <property type="entry name" value="DNA REPAIR PROTEIN RAD9"/>
    <property type="match status" value="1"/>
</dbReference>
<sequence>MQCIIPGSNIKVFGRAVHALARIGDELYVDPERTAVSLRTVNSSRSAYASVEFQPTFFAQYQCGAGAGGQEPVKCKVALKAVYSPSEASNRLTAAPRLLVDAAANFLTGQEEVTLAVSHRQLGLRNYTDDEPDPGKAIRTALALNPAEFDGYSIGAECEVTFCLRELRAVLLFSEPLAAPLTVNFDGPGRPIVFCCSAPSTLEAHFVLATLAERTESQAGSQPAPAAGVTAHTGNGDHVSAAATSHNGTLSGIVRPNSRCNGRVSDTPTPRLNPGQPACTSTPLDLEPGAGDGPPPSPPSAAADGDDAIPGTPPAKRAKFTFQRCFNLTMDPLRVPGHERVLAPDSDED</sequence>
<evidence type="ECO:0000313" key="2">
    <source>
        <dbReference type="EMBL" id="KAF0298143.1"/>
    </source>
</evidence>
<dbReference type="Proteomes" id="UP000440578">
    <property type="component" value="Unassembled WGS sequence"/>
</dbReference>
<dbReference type="OrthoDB" id="60092at2759"/>
<dbReference type="EMBL" id="VIIS01001442">
    <property type="protein sequence ID" value="KAF0298143.1"/>
    <property type="molecule type" value="Genomic_DNA"/>
</dbReference>
<name>A0A6A4VWS9_AMPAM</name>
<dbReference type="Gene3D" id="3.70.10.10">
    <property type="match status" value="2"/>
</dbReference>
<dbReference type="InterPro" id="IPR007268">
    <property type="entry name" value="Rad9/Ddc1"/>
</dbReference>
<dbReference type="GO" id="GO:0071479">
    <property type="term" value="P:cellular response to ionizing radiation"/>
    <property type="evidence" value="ECO:0007669"/>
    <property type="project" value="TreeGrafter"/>
</dbReference>
<dbReference type="PANTHER" id="PTHR15237:SF0">
    <property type="entry name" value="CELL CYCLE CHECKPOINT CONTROL PROTEIN"/>
    <property type="match status" value="1"/>
</dbReference>
<accession>A0A6A4VWS9</accession>
<keyword evidence="3" id="KW-1185">Reference proteome</keyword>
<evidence type="ECO:0000313" key="3">
    <source>
        <dbReference type="Proteomes" id="UP000440578"/>
    </source>
</evidence>
<evidence type="ECO:0000256" key="1">
    <source>
        <dbReference type="SAM" id="MobiDB-lite"/>
    </source>
</evidence>
<feature type="region of interest" description="Disordered" evidence="1">
    <location>
        <begin position="217"/>
        <end position="316"/>
    </location>
</feature>
<organism evidence="2 3">
    <name type="scientific">Amphibalanus amphitrite</name>
    <name type="common">Striped barnacle</name>
    <name type="synonym">Balanus amphitrite</name>
    <dbReference type="NCBI Taxonomy" id="1232801"/>
    <lineage>
        <taxon>Eukaryota</taxon>
        <taxon>Metazoa</taxon>
        <taxon>Ecdysozoa</taxon>
        <taxon>Arthropoda</taxon>
        <taxon>Crustacea</taxon>
        <taxon>Multicrustacea</taxon>
        <taxon>Cirripedia</taxon>
        <taxon>Thoracica</taxon>
        <taxon>Thoracicalcarea</taxon>
        <taxon>Balanomorpha</taxon>
        <taxon>Balanoidea</taxon>
        <taxon>Balanidae</taxon>
        <taxon>Amphibalaninae</taxon>
        <taxon>Amphibalanus</taxon>
    </lineage>
</organism>
<comment type="caution">
    <text evidence="2">The sequence shown here is derived from an EMBL/GenBank/DDBJ whole genome shotgun (WGS) entry which is preliminary data.</text>
</comment>
<dbReference type="AlphaFoldDB" id="A0A6A4VWS9"/>
<gene>
    <name evidence="2" type="primary">RAD9B_0</name>
    <name evidence="2" type="ORF">FJT64_000472</name>
</gene>
<protein>
    <submittedName>
        <fullName evidence="2">Cell cycle checkpoint control protein RAD9B</fullName>
    </submittedName>
</protein>
<dbReference type="SUPFAM" id="SSF55979">
    <property type="entry name" value="DNA clamp"/>
    <property type="match status" value="1"/>
</dbReference>
<dbReference type="GO" id="GO:0006281">
    <property type="term" value="P:DNA repair"/>
    <property type="evidence" value="ECO:0007669"/>
    <property type="project" value="TreeGrafter"/>
</dbReference>
<reference evidence="2 3" key="1">
    <citation type="submission" date="2019-07" db="EMBL/GenBank/DDBJ databases">
        <title>Draft genome assembly of a fouling barnacle, Amphibalanus amphitrite (Darwin, 1854): The first reference genome for Thecostraca.</title>
        <authorList>
            <person name="Kim W."/>
        </authorList>
    </citation>
    <scope>NUCLEOTIDE SEQUENCE [LARGE SCALE GENOMIC DNA]</scope>
    <source>
        <strain evidence="2">SNU_AA5</strain>
        <tissue evidence="2">Soma without cirri and trophi</tissue>
    </source>
</reference>
<dbReference type="GO" id="GO:0030896">
    <property type="term" value="C:checkpoint clamp complex"/>
    <property type="evidence" value="ECO:0007669"/>
    <property type="project" value="InterPro"/>
</dbReference>
<dbReference type="Pfam" id="PF04139">
    <property type="entry name" value="Rad9"/>
    <property type="match status" value="1"/>
</dbReference>